<evidence type="ECO:0000313" key="2">
    <source>
        <dbReference type="EMBL" id="VFV46880.1"/>
    </source>
</evidence>
<protein>
    <submittedName>
        <fullName evidence="2">Uncharacterized protein</fullName>
    </submittedName>
</protein>
<dbReference type="Gene3D" id="2.60.40.1360">
    <property type="match status" value="1"/>
</dbReference>
<dbReference type="EMBL" id="CAAGRJ010039550">
    <property type="protein sequence ID" value="VFV46880.1"/>
    <property type="molecule type" value="Genomic_DNA"/>
</dbReference>
<dbReference type="SUPFAM" id="SSF74650">
    <property type="entry name" value="Galactose mutarotase-like"/>
    <property type="match status" value="1"/>
</dbReference>
<feature type="region of interest" description="Disordered" evidence="1">
    <location>
        <begin position="75"/>
        <end position="110"/>
    </location>
</feature>
<organism evidence="2 3">
    <name type="scientific">Lynx pardinus</name>
    <name type="common">Iberian lynx</name>
    <name type="synonym">Felis pardina</name>
    <dbReference type="NCBI Taxonomy" id="191816"/>
    <lineage>
        <taxon>Eukaryota</taxon>
        <taxon>Metazoa</taxon>
        <taxon>Chordata</taxon>
        <taxon>Craniata</taxon>
        <taxon>Vertebrata</taxon>
        <taxon>Euteleostomi</taxon>
        <taxon>Mammalia</taxon>
        <taxon>Eutheria</taxon>
        <taxon>Laurasiatheria</taxon>
        <taxon>Carnivora</taxon>
        <taxon>Feliformia</taxon>
        <taxon>Felidae</taxon>
        <taxon>Felinae</taxon>
        <taxon>Lynx</taxon>
    </lineage>
</organism>
<dbReference type="Proteomes" id="UP000386466">
    <property type="component" value="Unassembled WGS sequence"/>
</dbReference>
<dbReference type="GO" id="GO:0005975">
    <property type="term" value="P:carbohydrate metabolic process"/>
    <property type="evidence" value="ECO:0007669"/>
    <property type="project" value="InterPro"/>
</dbReference>
<proteinExistence type="predicted"/>
<evidence type="ECO:0000313" key="3">
    <source>
        <dbReference type="Proteomes" id="UP000386466"/>
    </source>
</evidence>
<dbReference type="GO" id="GO:0003824">
    <property type="term" value="F:catalytic activity"/>
    <property type="evidence" value="ECO:0007669"/>
    <property type="project" value="InterPro"/>
</dbReference>
<accession>A0A485PME3</accession>
<name>A0A485PME3_LYNPA</name>
<gene>
    <name evidence="2" type="ORF">LYPA_23C014082</name>
</gene>
<dbReference type="GO" id="GO:0030246">
    <property type="term" value="F:carbohydrate binding"/>
    <property type="evidence" value="ECO:0007669"/>
    <property type="project" value="InterPro"/>
</dbReference>
<keyword evidence="3" id="KW-1185">Reference proteome</keyword>
<evidence type="ECO:0000256" key="1">
    <source>
        <dbReference type="SAM" id="MobiDB-lite"/>
    </source>
</evidence>
<sequence>MPHRRLWDNLDWGLGTSLTLNDTSVVFPVLWPLLGPGPLTTGLLQGGGRARQRELNSGGRVSCLAGRVRVRSGEQVQSAGSRLEDWGSEGSSLPPSFCPSRPWRKGQGRPPPRPLWLQHLCEVGEDPVLSQPVTVNLKPGGGAGGGHAEGWLGSVVAVEERSLTGTSDVSTLYRWSWRTQERSHHRGWGPPGSGPLQGTKVTIHPEEIRTFFIHFQEQ</sequence>
<dbReference type="AlphaFoldDB" id="A0A485PME3"/>
<dbReference type="InterPro" id="IPR011013">
    <property type="entry name" value="Gal_mutarotase_sf_dom"/>
</dbReference>
<reference evidence="2 3" key="1">
    <citation type="submission" date="2019-01" db="EMBL/GenBank/DDBJ databases">
        <authorList>
            <person name="Alioto T."/>
            <person name="Alioto T."/>
        </authorList>
    </citation>
    <scope>NUCLEOTIDE SEQUENCE [LARGE SCALE GENOMIC DNA]</scope>
</reference>